<dbReference type="HOGENOM" id="CLU_2593477_0_0_1"/>
<reference evidence="3" key="3">
    <citation type="submission" date="2015-06" db="UniProtKB">
        <authorList>
            <consortium name="EnsemblPlants"/>
        </authorList>
    </citation>
    <scope>IDENTIFICATION</scope>
    <source>
        <strain evidence="3">cv. Jemalong A17</strain>
    </source>
</reference>
<organism evidence="2 4">
    <name type="scientific">Medicago truncatula</name>
    <name type="common">Barrel medic</name>
    <name type="synonym">Medicago tribuloides</name>
    <dbReference type="NCBI Taxonomy" id="3880"/>
    <lineage>
        <taxon>Eukaryota</taxon>
        <taxon>Viridiplantae</taxon>
        <taxon>Streptophyta</taxon>
        <taxon>Embryophyta</taxon>
        <taxon>Tracheophyta</taxon>
        <taxon>Spermatophyta</taxon>
        <taxon>Magnoliopsida</taxon>
        <taxon>eudicotyledons</taxon>
        <taxon>Gunneridae</taxon>
        <taxon>Pentapetalae</taxon>
        <taxon>rosids</taxon>
        <taxon>fabids</taxon>
        <taxon>Fabales</taxon>
        <taxon>Fabaceae</taxon>
        <taxon>Papilionoideae</taxon>
        <taxon>50 kb inversion clade</taxon>
        <taxon>NPAAA clade</taxon>
        <taxon>Hologalegina</taxon>
        <taxon>IRL clade</taxon>
        <taxon>Trifolieae</taxon>
        <taxon>Medicago</taxon>
    </lineage>
</organism>
<keyword evidence="4" id="KW-1185">Reference proteome</keyword>
<reference evidence="2 4" key="1">
    <citation type="journal article" date="2011" name="Nature">
        <title>The Medicago genome provides insight into the evolution of rhizobial symbioses.</title>
        <authorList>
            <person name="Young N.D."/>
            <person name="Debelle F."/>
            <person name="Oldroyd G.E."/>
            <person name="Geurts R."/>
            <person name="Cannon S.B."/>
            <person name="Udvardi M.K."/>
            <person name="Benedito V.A."/>
            <person name="Mayer K.F."/>
            <person name="Gouzy J."/>
            <person name="Schoof H."/>
            <person name="Van de Peer Y."/>
            <person name="Proost S."/>
            <person name="Cook D.R."/>
            <person name="Meyers B.C."/>
            <person name="Spannagl M."/>
            <person name="Cheung F."/>
            <person name="De Mita S."/>
            <person name="Krishnakumar V."/>
            <person name="Gundlach H."/>
            <person name="Zhou S."/>
            <person name="Mudge J."/>
            <person name="Bharti A.K."/>
            <person name="Murray J.D."/>
            <person name="Naoumkina M.A."/>
            <person name="Rosen B."/>
            <person name="Silverstein K.A."/>
            <person name="Tang H."/>
            <person name="Rombauts S."/>
            <person name="Zhao P.X."/>
            <person name="Zhou P."/>
            <person name="Barbe V."/>
            <person name="Bardou P."/>
            <person name="Bechner M."/>
            <person name="Bellec A."/>
            <person name="Berger A."/>
            <person name="Berges H."/>
            <person name="Bidwell S."/>
            <person name="Bisseling T."/>
            <person name="Choisne N."/>
            <person name="Couloux A."/>
            <person name="Denny R."/>
            <person name="Deshpande S."/>
            <person name="Dai X."/>
            <person name="Doyle J.J."/>
            <person name="Dudez A.M."/>
            <person name="Farmer A.D."/>
            <person name="Fouteau S."/>
            <person name="Franken C."/>
            <person name="Gibelin C."/>
            <person name="Gish J."/>
            <person name="Goldstein S."/>
            <person name="Gonzalez A.J."/>
            <person name="Green P.J."/>
            <person name="Hallab A."/>
            <person name="Hartog M."/>
            <person name="Hua A."/>
            <person name="Humphray S.J."/>
            <person name="Jeong D.H."/>
            <person name="Jing Y."/>
            <person name="Jocker A."/>
            <person name="Kenton S.M."/>
            <person name="Kim D.J."/>
            <person name="Klee K."/>
            <person name="Lai H."/>
            <person name="Lang C."/>
            <person name="Lin S."/>
            <person name="Macmil S.L."/>
            <person name="Magdelenat G."/>
            <person name="Matthews L."/>
            <person name="McCorrison J."/>
            <person name="Monaghan E.L."/>
            <person name="Mun J.H."/>
            <person name="Najar F.Z."/>
            <person name="Nicholson C."/>
            <person name="Noirot C."/>
            <person name="O'Bleness M."/>
            <person name="Paule C.R."/>
            <person name="Poulain J."/>
            <person name="Prion F."/>
            <person name="Qin B."/>
            <person name="Qu C."/>
            <person name="Retzel E.F."/>
            <person name="Riddle C."/>
            <person name="Sallet E."/>
            <person name="Samain S."/>
            <person name="Samson N."/>
            <person name="Sanders I."/>
            <person name="Saurat O."/>
            <person name="Scarpelli C."/>
            <person name="Schiex T."/>
            <person name="Segurens B."/>
            <person name="Severin A.J."/>
            <person name="Sherrier D.J."/>
            <person name="Shi R."/>
            <person name="Sims S."/>
            <person name="Singer S.R."/>
            <person name="Sinharoy S."/>
            <person name="Sterck L."/>
            <person name="Viollet A."/>
            <person name="Wang B.B."/>
            <person name="Wang K."/>
            <person name="Wang M."/>
            <person name="Wang X."/>
            <person name="Warfsmann J."/>
            <person name="Weissenbach J."/>
            <person name="White D.D."/>
            <person name="White J.D."/>
            <person name="Wiley G.B."/>
            <person name="Wincker P."/>
            <person name="Xing Y."/>
            <person name="Yang L."/>
            <person name="Yao Z."/>
            <person name="Ying F."/>
            <person name="Zhai J."/>
            <person name="Zhou L."/>
            <person name="Zuber A."/>
            <person name="Denarie J."/>
            <person name="Dixon R.A."/>
            <person name="May G.D."/>
            <person name="Schwartz D.C."/>
            <person name="Rogers J."/>
            <person name="Quetier F."/>
            <person name="Town C.D."/>
            <person name="Roe B.A."/>
        </authorList>
    </citation>
    <scope>NUCLEOTIDE SEQUENCE [LARGE SCALE GENOMIC DNA]</scope>
    <source>
        <strain evidence="2">A17</strain>
        <strain evidence="3 4">cv. Jemalong A17</strain>
    </source>
</reference>
<evidence type="ECO:0000313" key="4">
    <source>
        <dbReference type="Proteomes" id="UP000002051"/>
    </source>
</evidence>
<proteinExistence type="predicted"/>
<dbReference type="AlphaFoldDB" id="A0A072THR9"/>
<dbReference type="EnsemblPlants" id="KEH16776">
    <property type="protein sequence ID" value="KEH16776"/>
    <property type="gene ID" value="MTR_0095s0100"/>
</dbReference>
<dbReference type="PANTHER" id="PTHR47413">
    <property type="entry name" value="LIPASE-LIKE PAD4"/>
    <property type="match status" value="1"/>
</dbReference>
<dbReference type="InterPro" id="IPR041266">
    <property type="entry name" value="EDS1_EP"/>
</dbReference>
<accession>A0A072THR9</accession>
<evidence type="ECO:0000313" key="2">
    <source>
        <dbReference type="EMBL" id="KEH16776.1"/>
    </source>
</evidence>
<gene>
    <name evidence="2" type="ORF">MTR_0095s0100</name>
</gene>
<evidence type="ECO:0000313" key="3">
    <source>
        <dbReference type="EnsemblPlants" id="KEH16776"/>
    </source>
</evidence>
<dbReference type="EMBL" id="KL402820">
    <property type="protein sequence ID" value="KEH16776.1"/>
    <property type="molecule type" value="Genomic_DNA"/>
</dbReference>
<dbReference type="PaxDb" id="3880-AET04809"/>
<sequence>MVGEVKADSNKWDTLGGKIENLEQYAIELIQNKEVSIDVVARNSSYSTWVEDLKEFRQLRANVQRFPQQFGRFLDGEVVP</sequence>
<feature type="domain" description="EDS1 EP" evidence="1">
    <location>
        <begin position="3"/>
        <end position="60"/>
    </location>
</feature>
<name>A0A072THR9_MEDTR</name>
<evidence type="ECO:0000259" key="1">
    <source>
        <dbReference type="Pfam" id="PF18117"/>
    </source>
</evidence>
<dbReference type="Proteomes" id="UP000002051">
    <property type="component" value="Unassembled WGS sequence"/>
</dbReference>
<dbReference type="PANTHER" id="PTHR47413:SF2">
    <property type="entry name" value="LIPASE-LIKE PAD4"/>
    <property type="match status" value="1"/>
</dbReference>
<protein>
    <submittedName>
        <fullName evidence="2">PAD4-like protein</fullName>
    </submittedName>
</protein>
<dbReference type="Pfam" id="PF18117">
    <property type="entry name" value="EDS1_EP"/>
    <property type="match status" value="1"/>
</dbReference>
<reference evidence="2 4" key="2">
    <citation type="journal article" date="2014" name="BMC Genomics">
        <title>An improved genome release (version Mt4.0) for the model legume Medicago truncatula.</title>
        <authorList>
            <person name="Tang H."/>
            <person name="Krishnakumar V."/>
            <person name="Bidwell S."/>
            <person name="Rosen B."/>
            <person name="Chan A."/>
            <person name="Zhou S."/>
            <person name="Gentzbittel L."/>
            <person name="Childs K.L."/>
            <person name="Yandell M."/>
            <person name="Gundlach H."/>
            <person name="Mayer K.F."/>
            <person name="Schwartz D.C."/>
            <person name="Town C.D."/>
        </authorList>
    </citation>
    <scope>GENOME REANNOTATION</scope>
    <source>
        <strain evidence="2">A17</strain>
        <strain evidence="3 4">cv. Jemalong A17</strain>
    </source>
</reference>